<protein>
    <submittedName>
        <fullName evidence="1">Uncharacterized protein</fullName>
    </submittedName>
</protein>
<reference evidence="1" key="1">
    <citation type="submission" date="2023-08" db="EMBL/GenBank/DDBJ databases">
        <authorList>
            <person name="Page C.A."/>
            <person name="Perez-Diaz I.M."/>
        </authorList>
    </citation>
    <scope>NUCLEOTIDE SEQUENCE</scope>
    <source>
        <strain evidence="1">3.8.38</strain>
    </source>
</reference>
<dbReference type="RefSeq" id="WP_056944612.1">
    <property type="nucleotide sequence ID" value="NZ_JAVLAM010000001.1"/>
</dbReference>
<dbReference type="AlphaFoldDB" id="A0AAW8W7M8"/>
<comment type="caution">
    <text evidence="1">The sequence shown here is derived from an EMBL/GenBank/DDBJ whole genome shotgun (WGS) entry which is preliminary data.</text>
</comment>
<proteinExistence type="predicted"/>
<accession>A0AAW8W7M8</accession>
<gene>
    <name evidence="1" type="ORF">RI532_10910</name>
</gene>
<evidence type="ECO:0000313" key="1">
    <source>
        <dbReference type="EMBL" id="MDT7014895.1"/>
    </source>
</evidence>
<name>A0AAW8W7M8_9LACO</name>
<dbReference type="EMBL" id="JAVLAM010000001">
    <property type="protein sequence ID" value="MDT7014895.1"/>
    <property type="molecule type" value="Genomic_DNA"/>
</dbReference>
<dbReference type="Proteomes" id="UP001254075">
    <property type="component" value="Unassembled WGS sequence"/>
</dbReference>
<evidence type="ECO:0000313" key="2">
    <source>
        <dbReference type="Proteomes" id="UP001254075"/>
    </source>
</evidence>
<sequence>MKCIPLKQATTLMKQMLKTSRPGRLVLLTRKKDRSVTLTITQQRVTLVEQGYRNVTTTYPVTVGTAKHAAQAAFKREFPRSHQVYVGE</sequence>
<organism evidence="1 2">
    <name type="scientific">Levilactobacillus namurensis</name>
    <dbReference type="NCBI Taxonomy" id="380393"/>
    <lineage>
        <taxon>Bacteria</taxon>
        <taxon>Bacillati</taxon>
        <taxon>Bacillota</taxon>
        <taxon>Bacilli</taxon>
        <taxon>Lactobacillales</taxon>
        <taxon>Lactobacillaceae</taxon>
        <taxon>Levilactobacillus</taxon>
    </lineage>
</organism>